<dbReference type="UCSC" id="K12H6.12">
    <property type="organism name" value="c. elegans"/>
</dbReference>
<dbReference type="KEGG" id="cel:CELE_K12H6.12"/>
<dbReference type="Gene3D" id="3.30.160.60">
    <property type="entry name" value="Classic Zinc Finger"/>
    <property type="match status" value="1"/>
</dbReference>
<feature type="domain" description="C2H2-type" evidence="2">
    <location>
        <begin position="329"/>
        <end position="352"/>
    </location>
</feature>
<dbReference type="WormBase" id="K12H6.12">
    <property type="protein sequence ID" value="CE40263"/>
    <property type="gene ID" value="WBGene00019691"/>
</dbReference>
<dbReference type="eggNOG" id="KOG1721">
    <property type="taxonomic scope" value="Eukaryota"/>
</dbReference>
<dbReference type="GeneID" id="187348"/>
<feature type="domain" description="C2H2-type" evidence="2">
    <location>
        <begin position="137"/>
        <end position="164"/>
    </location>
</feature>
<keyword evidence="4" id="KW-1185">Reference proteome</keyword>
<dbReference type="HOGENOM" id="CLU_531269_0_0_1"/>
<accession>Q9N5H8</accession>
<dbReference type="EMBL" id="BX284602">
    <property type="protein sequence ID" value="CCD72966.1"/>
    <property type="molecule type" value="Genomic_DNA"/>
</dbReference>
<dbReference type="FunCoup" id="Q9N5H8">
    <property type="interactions" value="68"/>
</dbReference>
<dbReference type="PhylomeDB" id="Q9N5H8"/>
<dbReference type="Proteomes" id="UP000001940">
    <property type="component" value="Chromosome II"/>
</dbReference>
<evidence type="ECO:0000313" key="3">
    <source>
        <dbReference type="EMBL" id="CCD72966.1"/>
    </source>
</evidence>
<dbReference type="Bgee" id="WBGene00019691">
    <property type="expression patterns" value="Expressed in pharyngeal muscle cell (C elegans) and 3 other cell types or tissues"/>
</dbReference>
<dbReference type="OrthoDB" id="8117402at2759"/>
<evidence type="ECO:0000313" key="4">
    <source>
        <dbReference type="Proteomes" id="UP000001940"/>
    </source>
</evidence>
<sequence length="437" mass="50196">MPRRHRIPGEAVNGEYRLDDLFRSNPKFAVISMEENNGSSALNLTKHLFGLGIKDVSFFDSLVHHPMVQELMKTQNGLSNGTSNVPASPQQQQVTPFTQLLSSLYSTPDTPAAERISPASSRAAPRKKEHPLVEEYLRCQMCGPQVEPILITNYNHVAKHMKSHLNINMRQFQCTECTFASNASTKVTAHVRQQHNLLNVPPKLNQKNFQPQFNKMVEQCFPTYHEQMELVRAAQTARNVENSKQRQENRSRPSREPSSMTPQPLDCNVHVIPIRKAIRGKEQTITNLKTYHCYECRQDVQCVLGAENLTAGPLISHLSTKHSFQCVPWKCDECGYKNAVQWKVRQHICVRHPENAYKIQVSATKKNEWKLFLRYYFKDLGDVVPECNEELECAKLVENGAIIRNFVRKRNSEHLEQKMKLKKKKMSLVEEPVIIIE</sequence>
<dbReference type="AGR" id="WB:WBGene00019691"/>
<proteinExistence type="predicted"/>
<evidence type="ECO:0000256" key="1">
    <source>
        <dbReference type="SAM" id="MobiDB-lite"/>
    </source>
</evidence>
<dbReference type="AlphaFoldDB" id="Q9N5H8"/>
<dbReference type="InParanoid" id="Q9N5H8"/>
<dbReference type="OMA" id="VIKECTE"/>
<name>Q9N5H8_CAEEL</name>
<feature type="region of interest" description="Disordered" evidence="1">
    <location>
        <begin position="108"/>
        <end position="127"/>
    </location>
</feature>
<organism evidence="3 4">
    <name type="scientific">Caenorhabditis elegans</name>
    <dbReference type="NCBI Taxonomy" id="6239"/>
    <lineage>
        <taxon>Eukaryota</taxon>
        <taxon>Metazoa</taxon>
        <taxon>Ecdysozoa</taxon>
        <taxon>Nematoda</taxon>
        <taxon>Chromadorea</taxon>
        <taxon>Rhabditida</taxon>
        <taxon>Rhabditina</taxon>
        <taxon>Rhabditomorpha</taxon>
        <taxon>Rhabditoidea</taxon>
        <taxon>Rhabditidae</taxon>
        <taxon>Peloderinae</taxon>
        <taxon>Caenorhabditis</taxon>
    </lineage>
</organism>
<dbReference type="SMART" id="SM00355">
    <property type="entry name" value="ZnF_C2H2"/>
    <property type="match status" value="3"/>
</dbReference>
<evidence type="ECO:0000313" key="5">
    <source>
        <dbReference type="WormBase" id="K12H6.12"/>
    </source>
</evidence>
<dbReference type="RefSeq" id="NP_494369.2">
    <property type="nucleotide sequence ID" value="NM_061968.2"/>
</dbReference>
<evidence type="ECO:0000259" key="2">
    <source>
        <dbReference type="SMART" id="SM00355"/>
    </source>
</evidence>
<gene>
    <name evidence="3" type="ORF">CELE_K12H6.12</name>
    <name evidence="3 5" type="ORF">K12H6.12</name>
</gene>
<feature type="region of interest" description="Disordered" evidence="1">
    <location>
        <begin position="235"/>
        <end position="265"/>
    </location>
</feature>
<feature type="compositionally biased region" description="Basic and acidic residues" evidence="1">
    <location>
        <begin position="241"/>
        <end position="255"/>
    </location>
</feature>
<dbReference type="InterPro" id="IPR013087">
    <property type="entry name" value="Znf_C2H2_type"/>
</dbReference>
<feature type="domain" description="C2H2-type" evidence="2">
    <location>
        <begin position="172"/>
        <end position="195"/>
    </location>
</feature>
<reference evidence="3 4" key="1">
    <citation type="journal article" date="1998" name="Science">
        <title>Genome sequence of the nematode C. elegans: a platform for investigating biology.</title>
        <authorList>
            <consortium name="The C. elegans sequencing consortium"/>
            <person name="Sulson J.E."/>
            <person name="Waterston R."/>
        </authorList>
    </citation>
    <scope>NUCLEOTIDE SEQUENCE [LARGE SCALE GENOMIC DNA]</scope>
    <source>
        <strain evidence="3 4">Bristol N2</strain>
    </source>
</reference>
<dbReference type="PaxDb" id="6239-K12H6.12"/>
<protein>
    <submittedName>
        <fullName evidence="3">C2H2-type domain-containing protein</fullName>
    </submittedName>
</protein>
<dbReference type="CTD" id="187348"/>